<protein>
    <submittedName>
        <fullName evidence="5">ATP-binding cassette domain-containing protein</fullName>
    </submittedName>
</protein>
<keyword evidence="2" id="KW-1278">Translocase</keyword>
<dbReference type="PANTHER" id="PTHR43875">
    <property type="entry name" value="MALTODEXTRIN IMPORT ATP-BINDING PROTEIN MSMX"/>
    <property type="match status" value="1"/>
</dbReference>
<dbReference type="RefSeq" id="WP_345395214.1">
    <property type="nucleotide sequence ID" value="NZ_BAAAXS010000001.1"/>
</dbReference>
<dbReference type="Proteomes" id="UP001589568">
    <property type="component" value="Unassembled WGS sequence"/>
</dbReference>
<accession>A0ABV5NQ69</accession>
<evidence type="ECO:0000313" key="5">
    <source>
        <dbReference type="EMBL" id="MFB9472469.1"/>
    </source>
</evidence>
<reference evidence="5 6" key="1">
    <citation type="submission" date="2024-09" db="EMBL/GenBank/DDBJ databases">
        <authorList>
            <person name="Sun Q."/>
            <person name="Mori K."/>
        </authorList>
    </citation>
    <scope>NUCLEOTIDE SEQUENCE [LARGE SCALE GENOMIC DNA]</scope>
    <source>
        <strain evidence="5 6">JCM 3324</strain>
    </source>
</reference>
<dbReference type="Gene3D" id="3.40.50.300">
    <property type="entry name" value="P-loop containing nucleotide triphosphate hydrolases"/>
    <property type="match status" value="1"/>
</dbReference>
<name>A0ABV5NQ69_9ACTN</name>
<dbReference type="GO" id="GO:0005524">
    <property type="term" value="F:ATP binding"/>
    <property type="evidence" value="ECO:0007669"/>
    <property type="project" value="UniProtKB-KW"/>
</dbReference>
<organism evidence="5 6">
    <name type="scientific">Nonomuraea salmonea</name>
    <dbReference type="NCBI Taxonomy" id="46181"/>
    <lineage>
        <taxon>Bacteria</taxon>
        <taxon>Bacillati</taxon>
        <taxon>Actinomycetota</taxon>
        <taxon>Actinomycetes</taxon>
        <taxon>Streptosporangiales</taxon>
        <taxon>Streptosporangiaceae</taxon>
        <taxon>Nonomuraea</taxon>
    </lineage>
</organism>
<dbReference type="SUPFAM" id="SSF52540">
    <property type="entry name" value="P-loop containing nucleoside triphosphate hydrolases"/>
    <property type="match status" value="1"/>
</dbReference>
<sequence>MPLLEIDGLTWLTHGVRQRLSPGPLTLDAEQAAVVVAGDPAAGEAFADVLLGLEAPHEGRLRLDGRDVTALSTADRAIGLVPAGGGLLPHLTVKRNLELAARKDLALVSHGQVAYMSGWMDIQGFMRAKPHELAHDERLTVALARVMCRPMPPKMVVVEDRTGCEPCHAAVSRALHSKLAVLIVTDDGTRVTSLASSARVWEITDADQP</sequence>
<dbReference type="Pfam" id="PF00005">
    <property type="entry name" value="ABC_tran"/>
    <property type="match status" value="1"/>
</dbReference>
<gene>
    <name evidence="5" type="ORF">ACFFR3_23415</name>
</gene>
<proteinExistence type="predicted"/>
<feature type="domain" description="ABC transporter" evidence="4">
    <location>
        <begin position="46"/>
        <end position="149"/>
    </location>
</feature>
<keyword evidence="3" id="KW-0472">Membrane</keyword>
<evidence type="ECO:0000256" key="1">
    <source>
        <dbReference type="ARBA" id="ARBA00022475"/>
    </source>
</evidence>
<evidence type="ECO:0000256" key="2">
    <source>
        <dbReference type="ARBA" id="ARBA00022967"/>
    </source>
</evidence>
<keyword evidence="1" id="KW-1003">Cell membrane</keyword>
<dbReference type="EMBL" id="JBHMCF010000025">
    <property type="protein sequence ID" value="MFB9472469.1"/>
    <property type="molecule type" value="Genomic_DNA"/>
</dbReference>
<dbReference type="InterPro" id="IPR047641">
    <property type="entry name" value="ABC_transpr_MalK/UgpC-like"/>
</dbReference>
<dbReference type="PANTHER" id="PTHR43875:SF15">
    <property type="entry name" value="TREHALOSE IMPORT ATP-BINDING PROTEIN SUGC"/>
    <property type="match status" value="1"/>
</dbReference>
<comment type="caution">
    <text evidence="5">The sequence shown here is derived from an EMBL/GenBank/DDBJ whole genome shotgun (WGS) entry which is preliminary data.</text>
</comment>
<evidence type="ECO:0000256" key="3">
    <source>
        <dbReference type="ARBA" id="ARBA00023136"/>
    </source>
</evidence>
<evidence type="ECO:0000259" key="4">
    <source>
        <dbReference type="Pfam" id="PF00005"/>
    </source>
</evidence>
<dbReference type="InterPro" id="IPR027417">
    <property type="entry name" value="P-loop_NTPase"/>
</dbReference>
<keyword evidence="5" id="KW-0547">Nucleotide-binding</keyword>
<keyword evidence="6" id="KW-1185">Reference proteome</keyword>
<evidence type="ECO:0000313" key="6">
    <source>
        <dbReference type="Proteomes" id="UP001589568"/>
    </source>
</evidence>
<dbReference type="InterPro" id="IPR003439">
    <property type="entry name" value="ABC_transporter-like_ATP-bd"/>
</dbReference>
<keyword evidence="5" id="KW-0067">ATP-binding</keyword>